<feature type="binding site" evidence="10">
    <location>
        <position position="63"/>
    </location>
    <ligand>
        <name>Na(+)</name>
        <dbReference type="ChEBI" id="CHEBI:29101"/>
        <note>structural</note>
    </ligand>
</feature>
<comment type="catalytic activity">
    <reaction evidence="8">
        <text>fluoride(in) = fluoride(out)</text>
        <dbReference type="Rhea" id="RHEA:76159"/>
        <dbReference type="ChEBI" id="CHEBI:17051"/>
    </reaction>
    <physiologicalReaction direction="left-to-right" evidence="8">
        <dbReference type="Rhea" id="RHEA:76160"/>
    </physiologicalReaction>
</comment>
<keyword evidence="4 10" id="KW-1133">Transmembrane helix</keyword>
<keyword evidence="3 10" id="KW-0812">Transmembrane</keyword>
<keyword evidence="12" id="KW-1185">Reference proteome</keyword>
<keyword evidence="10" id="KW-0406">Ion transport</keyword>
<dbReference type="InterPro" id="IPR003691">
    <property type="entry name" value="FluC"/>
</dbReference>
<feature type="binding site" evidence="10">
    <location>
        <position position="66"/>
    </location>
    <ligand>
        <name>Na(+)</name>
        <dbReference type="ChEBI" id="CHEBI:29101"/>
        <note>structural</note>
    </ligand>
</feature>
<dbReference type="GO" id="GO:0140114">
    <property type="term" value="P:cellular detoxification of fluoride"/>
    <property type="evidence" value="ECO:0007669"/>
    <property type="project" value="UniProtKB-UniRule"/>
</dbReference>
<keyword evidence="2 10" id="KW-1003">Cell membrane</keyword>
<evidence type="ECO:0000256" key="4">
    <source>
        <dbReference type="ARBA" id="ARBA00022989"/>
    </source>
</evidence>
<dbReference type="HAMAP" id="MF_00454">
    <property type="entry name" value="FluC"/>
    <property type="match status" value="1"/>
</dbReference>
<comment type="similarity">
    <text evidence="7 10">Belongs to the fluoride channel Fluc/FEX (TC 1.A.43) family.</text>
</comment>
<accession>A0A7M1QYN0</accession>
<keyword evidence="10" id="KW-0915">Sodium</keyword>
<protein>
    <recommendedName>
        <fullName evidence="10">Fluoride-specific ion channel FluC</fullName>
    </recommendedName>
</protein>
<proteinExistence type="inferred from homology"/>
<dbReference type="AlphaFoldDB" id="A0A7M1QYN0"/>
<comment type="function">
    <text evidence="9 10">Fluoride-specific ion channel. Important for reducing fluoride concentration in the cell, thus reducing its toxicity.</text>
</comment>
<comment type="activity regulation">
    <text evidence="10">Na(+) is not transported, but it plays an essential structural role and its presence is essential for fluoride channel function.</text>
</comment>
<evidence type="ECO:0000256" key="8">
    <source>
        <dbReference type="ARBA" id="ARBA00035585"/>
    </source>
</evidence>
<evidence type="ECO:0000256" key="3">
    <source>
        <dbReference type="ARBA" id="ARBA00022692"/>
    </source>
</evidence>
<dbReference type="EMBL" id="CP063213">
    <property type="protein sequence ID" value="QOR46415.1"/>
    <property type="molecule type" value="Genomic_DNA"/>
</dbReference>
<evidence type="ECO:0000256" key="7">
    <source>
        <dbReference type="ARBA" id="ARBA00035120"/>
    </source>
</evidence>
<evidence type="ECO:0000256" key="5">
    <source>
        <dbReference type="ARBA" id="ARBA00023136"/>
    </source>
</evidence>
<feature type="transmembrane region" description="Helical" evidence="10">
    <location>
        <begin position="85"/>
        <end position="106"/>
    </location>
</feature>
<comment type="subcellular location">
    <subcellularLocation>
        <location evidence="1 10">Cell membrane</location>
        <topology evidence="1 10">Multi-pass membrane protein</topology>
    </subcellularLocation>
</comment>
<evidence type="ECO:0000313" key="11">
    <source>
        <dbReference type="EMBL" id="QOR46415.1"/>
    </source>
</evidence>
<organism evidence="11 12">
    <name type="scientific">Trueperella pecoris</name>
    <dbReference type="NCBI Taxonomy" id="2733571"/>
    <lineage>
        <taxon>Bacteria</taxon>
        <taxon>Bacillati</taxon>
        <taxon>Actinomycetota</taxon>
        <taxon>Actinomycetes</taxon>
        <taxon>Actinomycetales</taxon>
        <taxon>Actinomycetaceae</taxon>
        <taxon>Trueperella</taxon>
    </lineage>
</organism>
<feature type="transmembrane region" description="Helical" evidence="10">
    <location>
        <begin position="55"/>
        <end position="73"/>
    </location>
</feature>
<dbReference type="RefSeq" id="WP_197551646.1">
    <property type="nucleotide sequence ID" value="NZ_CP063213.1"/>
</dbReference>
<evidence type="ECO:0000256" key="10">
    <source>
        <dbReference type="HAMAP-Rule" id="MF_00454"/>
    </source>
</evidence>
<sequence>MNVLLVGLGGAIGAVLRHLMTLGSAHPVVAIFGINIAGAFLLGLLTATVSGKPRLFLGTGILGGFTTYSALAVDTVRLLHDAAPLGLLYLVASLATGVIATGAGMWSGTKIQERLEARAVPAPDVSRDLDAFCSQAGCFGQAAVSREQQASVSQERGEE</sequence>
<dbReference type="GO" id="GO:0062054">
    <property type="term" value="F:fluoride channel activity"/>
    <property type="evidence" value="ECO:0007669"/>
    <property type="project" value="UniProtKB-UniRule"/>
</dbReference>
<evidence type="ECO:0000256" key="1">
    <source>
        <dbReference type="ARBA" id="ARBA00004651"/>
    </source>
</evidence>
<keyword evidence="5 10" id="KW-0472">Membrane</keyword>
<accession>A0A8A5U9T0</accession>
<dbReference type="Pfam" id="PF02537">
    <property type="entry name" value="CRCB"/>
    <property type="match status" value="1"/>
</dbReference>
<evidence type="ECO:0000256" key="6">
    <source>
        <dbReference type="ARBA" id="ARBA00023303"/>
    </source>
</evidence>
<keyword evidence="10" id="KW-0479">Metal-binding</keyword>
<evidence type="ECO:0000313" key="12">
    <source>
        <dbReference type="Proteomes" id="UP000595053"/>
    </source>
</evidence>
<reference evidence="11 12" key="1">
    <citation type="submission" date="2020-10" db="EMBL/GenBank/DDBJ databases">
        <title>Trueperella pecoris sp. nov. isolated from bovine and porcine specimens.</title>
        <authorList>
            <person name="Schoenecker L."/>
            <person name="Schnydrig P."/>
            <person name="Brodard I."/>
            <person name="Thomann A."/>
            <person name="Hemphill A."/>
            <person name="Rodriguez-Campos S."/>
            <person name="Perreten V."/>
            <person name="Jores J."/>
            <person name="Kittl S."/>
        </authorList>
    </citation>
    <scope>NUCLEOTIDE SEQUENCE [LARGE SCALE GENOMIC DNA]</scope>
    <source>
        <strain evidence="11 12">15A0121</strain>
    </source>
</reference>
<keyword evidence="10" id="KW-0813">Transport</keyword>
<feature type="transmembrane region" description="Helical" evidence="10">
    <location>
        <begin position="27"/>
        <end position="48"/>
    </location>
</feature>
<gene>
    <name evidence="10" type="primary">fluC</name>
    <name evidence="10" type="synonym">crcB</name>
    <name evidence="11" type="ORF">INS88_04240</name>
</gene>
<dbReference type="GO" id="GO:0046872">
    <property type="term" value="F:metal ion binding"/>
    <property type="evidence" value="ECO:0007669"/>
    <property type="project" value="UniProtKB-KW"/>
</dbReference>
<evidence type="ECO:0000256" key="9">
    <source>
        <dbReference type="ARBA" id="ARBA00049940"/>
    </source>
</evidence>
<evidence type="ECO:0000256" key="2">
    <source>
        <dbReference type="ARBA" id="ARBA00022475"/>
    </source>
</evidence>
<keyword evidence="6 10" id="KW-0407">Ion channel</keyword>
<name>A0A7M1QYN0_9ACTO</name>
<dbReference type="Proteomes" id="UP000595053">
    <property type="component" value="Chromosome"/>
</dbReference>
<dbReference type="GO" id="GO:0005886">
    <property type="term" value="C:plasma membrane"/>
    <property type="evidence" value="ECO:0007669"/>
    <property type="project" value="UniProtKB-SubCell"/>
</dbReference>